<evidence type="ECO:0000313" key="2">
    <source>
        <dbReference type="EMBL" id="GJT12949.1"/>
    </source>
</evidence>
<proteinExistence type="predicted"/>
<comment type="caution">
    <text evidence="2">The sequence shown here is derived from an EMBL/GenBank/DDBJ whole genome shotgun (WGS) entry which is preliminary data.</text>
</comment>
<accession>A0ABQ5BFE5</accession>
<reference evidence="2" key="2">
    <citation type="submission" date="2022-01" db="EMBL/GenBank/DDBJ databases">
        <authorList>
            <person name="Yamashiro T."/>
            <person name="Shiraishi A."/>
            <person name="Satake H."/>
            <person name="Nakayama K."/>
        </authorList>
    </citation>
    <scope>NUCLEOTIDE SEQUENCE</scope>
</reference>
<evidence type="ECO:0000313" key="3">
    <source>
        <dbReference type="Proteomes" id="UP001151760"/>
    </source>
</evidence>
<feature type="region of interest" description="Disordered" evidence="1">
    <location>
        <begin position="778"/>
        <end position="797"/>
    </location>
</feature>
<name>A0ABQ5BFE5_9ASTR</name>
<protein>
    <submittedName>
        <fullName evidence="2">Uncharacterized protein</fullName>
    </submittedName>
</protein>
<evidence type="ECO:0000256" key="1">
    <source>
        <dbReference type="SAM" id="MobiDB-lite"/>
    </source>
</evidence>
<organism evidence="2 3">
    <name type="scientific">Tanacetum coccineum</name>
    <dbReference type="NCBI Taxonomy" id="301880"/>
    <lineage>
        <taxon>Eukaryota</taxon>
        <taxon>Viridiplantae</taxon>
        <taxon>Streptophyta</taxon>
        <taxon>Embryophyta</taxon>
        <taxon>Tracheophyta</taxon>
        <taxon>Spermatophyta</taxon>
        <taxon>Magnoliopsida</taxon>
        <taxon>eudicotyledons</taxon>
        <taxon>Gunneridae</taxon>
        <taxon>Pentapetalae</taxon>
        <taxon>asterids</taxon>
        <taxon>campanulids</taxon>
        <taxon>Asterales</taxon>
        <taxon>Asteraceae</taxon>
        <taxon>Asteroideae</taxon>
        <taxon>Anthemideae</taxon>
        <taxon>Anthemidinae</taxon>
        <taxon>Tanacetum</taxon>
    </lineage>
</organism>
<reference evidence="2" key="1">
    <citation type="journal article" date="2022" name="Int. J. Mol. Sci.">
        <title>Draft Genome of Tanacetum Coccineum: Genomic Comparison of Closely Related Tanacetum-Family Plants.</title>
        <authorList>
            <person name="Yamashiro T."/>
            <person name="Shiraishi A."/>
            <person name="Nakayama K."/>
            <person name="Satake H."/>
        </authorList>
    </citation>
    <scope>NUCLEOTIDE SEQUENCE</scope>
</reference>
<feature type="compositionally biased region" description="Polar residues" evidence="1">
    <location>
        <begin position="464"/>
        <end position="482"/>
    </location>
</feature>
<feature type="region of interest" description="Disordered" evidence="1">
    <location>
        <begin position="560"/>
        <end position="582"/>
    </location>
</feature>
<dbReference type="Proteomes" id="UP001151760">
    <property type="component" value="Unassembled WGS sequence"/>
</dbReference>
<dbReference type="EMBL" id="BQNB010013190">
    <property type="protein sequence ID" value="GJT12949.1"/>
    <property type="molecule type" value="Genomic_DNA"/>
</dbReference>
<keyword evidence="3" id="KW-1185">Reference proteome</keyword>
<gene>
    <name evidence="2" type="ORF">Tco_0859991</name>
</gene>
<feature type="region of interest" description="Disordered" evidence="1">
    <location>
        <begin position="429"/>
        <end position="482"/>
    </location>
</feature>
<sequence length="826" mass="92691">MNYIQQLMQNPKDSSDPTTAMNMALALKAKPFKVNTIPTNNNQRSSLIPRNSQIAQPGMNTSQVIKMQMVDDNFGNQVRHNVVQNDGNEVGQNAVHNPSIQIVENRNGLSVVSEIANQYGNVNVETTPAEGNGNGINEEEAGIQSTQVEFEFIAAADAYEETERVNMNCTSKDTLQQAFTSGTQFDNAPVYDLDGSTEYTDLQTEHDRIKQNLETCIIKKEKEYATLWNNWYKKREECKYDKISCDKAYNDMQTKIEWLQAQLRDLKGKSSDTQCALNTLDPLSQKLEDENVSLEFQVLSYAKENAHLKTTYKNLFNSIKVTQAQTNSIIDSLQKQSYDTIYENAKLRAQLFDKFSEPKGTTKVDKTYALFKPVTSNSAPSTRESKVVQTVNVIAPRIFRINPFKTSRVDNVDPNKPIKTSVRTKPIIVSQPNVIHKQQGTFDSNGLSSTRVNNTAKTRRPHPRSNSNTDRVPTKPKSSCLSNNVKNIKENHRNSQIPKNQKHMSSECNNIMFAIQNAKSKIVCVMCKQCLVTANHDVCVLNYVNDINSRVDNQSANVSIHENQKKHKANAKKSKELGSKESLASFRPSKPITCLRCIPTGRIFAMCGKLTASSNTENKSKKSVFDNASISNPSEPLSKGFSNSISLLGRCITRQADNKRRMDNNPKENHVQQLTYKRQNVANAYTVRPSEKKEYVGTLPPCNKCKLHHDGSCTINCGCRKGLLQEVLQLPRRVTMIGVKSECEKQGANRERIEIFEQPVIHALCEVRSIARAKVESRRETPVVEKRDHGPQRRNEYSAKLGGEDRVAGKSIFILGEAEAVSVVVA</sequence>
<feature type="compositionally biased region" description="Polar residues" evidence="1">
    <location>
        <begin position="430"/>
        <end position="456"/>
    </location>
</feature>